<evidence type="ECO:0008006" key="3">
    <source>
        <dbReference type="Google" id="ProtNLM"/>
    </source>
</evidence>
<dbReference type="Proteomes" id="UP000429232">
    <property type="component" value="Chromosome"/>
</dbReference>
<dbReference type="EMBL" id="CP066775">
    <property type="protein sequence ID" value="QQL49555.1"/>
    <property type="molecule type" value="Genomic_DNA"/>
</dbReference>
<reference evidence="1 2" key="1">
    <citation type="submission" date="2020-12" db="EMBL/GenBank/DDBJ databases">
        <title>HMF7856_wgs.fasta genome submission.</title>
        <authorList>
            <person name="Kang H."/>
            <person name="Kim H."/>
            <person name="Joh K."/>
        </authorList>
    </citation>
    <scope>NUCLEOTIDE SEQUENCE [LARGE SCALE GENOMIC DNA]</scope>
    <source>
        <strain evidence="1 2">HMF7856</strain>
    </source>
</reference>
<dbReference type="KEGG" id="mgik:GO620_015485"/>
<dbReference type="AlphaFoldDB" id="A0A6I4INA6"/>
<name>A0A6I4INA6_9SPHI</name>
<organism evidence="1 2">
    <name type="scientific">Mucilaginibacter ginkgonis</name>
    <dbReference type="NCBI Taxonomy" id="2682091"/>
    <lineage>
        <taxon>Bacteria</taxon>
        <taxon>Pseudomonadati</taxon>
        <taxon>Bacteroidota</taxon>
        <taxon>Sphingobacteriia</taxon>
        <taxon>Sphingobacteriales</taxon>
        <taxon>Sphingobacteriaceae</taxon>
        <taxon>Mucilaginibacter</taxon>
    </lineage>
</organism>
<gene>
    <name evidence="1" type="ORF">GO620_015485</name>
</gene>
<sequence length="211" mass="23412">MLRKFFLFATLPLIAACSSAHNEKKITDTDSTAVAAVEAKIEAPSPAYLIIPGKSIGNTRLNENLDSVMDKLGRPDKSDAAMGSSFHTWFAKHDTADYQTDIFAHHNYDGKHDDISYVKVIRVTSPAFKTAENLHTGLAIQDIARHFKLNHVATYTRGADSLKVYYDRQAGISFEIDNTGKCTGITVHQAGDSTMTYLSLYPDRKRVDIKK</sequence>
<proteinExistence type="predicted"/>
<evidence type="ECO:0000313" key="2">
    <source>
        <dbReference type="Proteomes" id="UP000429232"/>
    </source>
</evidence>
<dbReference type="PROSITE" id="PS51257">
    <property type="entry name" value="PROKAR_LIPOPROTEIN"/>
    <property type="match status" value="1"/>
</dbReference>
<evidence type="ECO:0000313" key="1">
    <source>
        <dbReference type="EMBL" id="QQL49555.1"/>
    </source>
</evidence>
<accession>A0A6I4INA6</accession>
<protein>
    <recommendedName>
        <fullName evidence="3">Lipoprotein</fullName>
    </recommendedName>
</protein>
<keyword evidence="2" id="KW-1185">Reference proteome</keyword>
<dbReference type="RefSeq" id="WP_157524665.1">
    <property type="nucleotide sequence ID" value="NZ_CP066775.1"/>
</dbReference>